<reference evidence="2 3" key="1">
    <citation type="submission" date="2019-01" db="EMBL/GenBank/DDBJ databases">
        <title>A draft genome assembly of the solar-powered sea slug Elysia chlorotica.</title>
        <authorList>
            <person name="Cai H."/>
            <person name="Li Q."/>
            <person name="Fang X."/>
            <person name="Li J."/>
            <person name="Curtis N.E."/>
            <person name="Altenburger A."/>
            <person name="Shibata T."/>
            <person name="Feng M."/>
            <person name="Maeda T."/>
            <person name="Schwartz J.A."/>
            <person name="Shigenobu S."/>
            <person name="Lundholm N."/>
            <person name="Nishiyama T."/>
            <person name="Yang H."/>
            <person name="Hasebe M."/>
            <person name="Li S."/>
            <person name="Pierce S.K."/>
            <person name="Wang J."/>
        </authorList>
    </citation>
    <scope>NUCLEOTIDE SEQUENCE [LARGE SCALE GENOMIC DNA]</scope>
    <source>
        <strain evidence="2">EC2010</strain>
        <tissue evidence="2">Whole organism of an adult</tissue>
    </source>
</reference>
<dbReference type="STRING" id="188477.A0A3S1BVV0"/>
<keyword evidence="3" id="KW-1185">Reference proteome</keyword>
<dbReference type="Proteomes" id="UP000271974">
    <property type="component" value="Unassembled WGS sequence"/>
</dbReference>
<protein>
    <submittedName>
        <fullName evidence="2">Uncharacterized protein</fullName>
    </submittedName>
</protein>
<feature type="compositionally biased region" description="Basic and acidic residues" evidence="1">
    <location>
        <begin position="281"/>
        <end position="294"/>
    </location>
</feature>
<feature type="region of interest" description="Disordered" evidence="1">
    <location>
        <begin position="271"/>
        <end position="294"/>
    </location>
</feature>
<sequence>MDCSDEGSDSELGATGCLTGDFLSYQDNSSSSSKSNILRPQIDRIFSEVQKNLPNIDFDSSDVSSDNDEPIFFHQNLKLSSLNAAFDDDKDLDTSLSQGDFPTSRLGVSAHVKENSTEEADGEERRNTARGGNISGNRDADGSIADAYEASLGSSYDNDLAALMMQVKFPSAEDVVSWQKISLKREEEEDEMNRREEEDLERHIQGHRKLSSGAEHTSTAHVGVGASDNEDREVDIEEVNLQTDLDRKRLKNKPDFSVTERSFQDRLQQGALKDLAGLGPQEKKQAMRERARTKDQEIVSTLNPNQQTMLNFRMFEELDLDSILSAANESNIPLDSLRVVGQPRDSQIPKSHDGGGDTKGTKGQGTELTLMQKLAQLSMAQRGADVTPATRLDPKTGASLLPADDARLIYNQTDTRRSKGMDQVKAVDLVKKSRTSSCGTGPELGMHVASQTGRSKRCFKTPTTTAISPYSIKLFLLHGLGLYFFVSLSTCMLICLSHIPSFFLSVCFSSDDDEEEMVERCDWRKTRLQLKQNLSQRGAGAAARILGSSGNRKTESGKTSYVKPPRVINLKEHAASRKWARKPDQDAPVAEETSAEHDEATRRQEEDNKILQEKLDAEKEKTRQREEARRLREEREKERERRIRMSKQIEAARSTASTQGKQDAGENTPALFDTEVSYEPVAPPLPPDLPAERETLLLTVHLSSNGEIVQHRRRSNRSVDAGSGLSATYTALLSWLLSLVPHDFSFLAASKQGESTGSSSADAGSASPPDLSVASTFNVLGLQQTWQDEELKLNVVVTPSQSYLRGVAAPRQGARSVKGKNNQMKGGSKFSQHLSKFLTVNTLYTVGPWLDNLVSVVLKSEKPEDKSAAPFHYTPPLPDISTKPLSTFIQINQDPQAARKIFLVPVGFYWQTVDSGDPWHAGLDCRDSHVCYETQNTMSLVYNQIFHSPTALMAILNRAAQ</sequence>
<feature type="compositionally biased region" description="Basic and acidic residues" evidence="1">
    <location>
        <begin position="594"/>
        <end position="643"/>
    </location>
</feature>
<feature type="region of interest" description="Disordered" evidence="1">
    <location>
        <begin position="342"/>
        <end position="364"/>
    </location>
</feature>
<name>A0A3S1BVV0_ELYCH</name>
<comment type="caution">
    <text evidence="2">The sequence shown here is derived from an EMBL/GenBank/DDBJ whole genome shotgun (WGS) entry which is preliminary data.</text>
</comment>
<feature type="compositionally biased region" description="Basic and acidic residues" evidence="1">
    <location>
        <begin position="350"/>
        <end position="360"/>
    </location>
</feature>
<dbReference type="AlphaFoldDB" id="A0A3S1BVV0"/>
<dbReference type="EMBL" id="RQTK01000042">
    <property type="protein sequence ID" value="RUS90011.1"/>
    <property type="molecule type" value="Genomic_DNA"/>
</dbReference>
<feature type="region of interest" description="Disordered" evidence="1">
    <location>
        <begin position="539"/>
        <end position="667"/>
    </location>
</feature>
<feature type="compositionally biased region" description="Basic and acidic residues" evidence="1">
    <location>
        <begin position="569"/>
        <end position="585"/>
    </location>
</feature>
<proteinExistence type="predicted"/>
<organism evidence="2 3">
    <name type="scientific">Elysia chlorotica</name>
    <name type="common">Eastern emerald elysia</name>
    <name type="synonym">Sea slug</name>
    <dbReference type="NCBI Taxonomy" id="188477"/>
    <lineage>
        <taxon>Eukaryota</taxon>
        <taxon>Metazoa</taxon>
        <taxon>Spiralia</taxon>
        <taxon>Lophotrochozoa</taxon>
        <taxon>Mollusca</taxon>
        <taxon>Gastropoda</taxon>
        <taxon>Heterobranchia</taxon>
        <taxon>Euthyneura</taxon>
        <taxon>Panpulmonata</taxon>
        <taxon>Sacoglossa</taxon>
        <taxon>Placobranchoidea</taxon>
        <taxon>Plakobranchidae</taxon>
        <taxon>Elysia</taxon>
    </lineage>
</organism>
<dbReference type="OrthoDB" id="6154681at2759"/>
<feature type="region of interest" description="Disordered" evidence="1">
    <location>
        <begin position="207"/>
        <end position="233"/>
    </location>
</feature>
<gene>
    <name evidence="2" type="ORF">EGW08_002198</name>
</gene>
<feature type="region of interest" description="Disordered" evidence="1">
    <location>
        <begin position="96"/>
        <end position="141"/>
    </location>
</feature>
<accession>A0A3S1BVV0</accession>
<evidence type="ECO:0000256" key="1">
    <source>
        <dbReference type="SAM" id="MobiDB-lite"/>
    </source>
</evidence>
<evidence type="ECO:0000313" key="3">
    <source>
        <dbReference type="Proteomes" id="UP000271974"/>
    </source>
</evidence>
<feature type="non-terminal residue" evidence="2">
    <location>
        <position position="961"/>
    </location>
</feature>
<evidence type="ECO:0000313" key="2">
    <source>
        <dbReference type="EMBL" id="RUS90011.1"/>
    </source>
</evidence>